<comment type="caution">
    <text evidence="1">The sequence shown here is derived from an EMBL/GenBank/DDBJ whole genome shotgun (WGS) entry which is preliminary data.</text>
</comment>
<dbReference type="SUPFAM" id="SSF53448">
    <property type="entry name" value="Nucleotide-diphospho-sugar transferases"/>
    <property type="match status" value="1"/>
</dbReference>
<keyword evidence="2" id="KW-1185">Reference proteome</keyword>
<dbReference type="RefSeq" id="WP_201246235.1">
    <property type="nucleotide sequence ID" value="NZ_NHSF01000064.1"/>
</dbReference>
<organism evidence="1 2">
    <name type="scientific">Halochromatium salexigens</name>
    <name type="common">Chromatium salexigens</name>
    <dbReference type="NCBI Taxonomy" id="49447"/>
    <lineage>
        <taxon>Bacteria</taxon>
        <taxon>Pseudomonadati</taxon>
        <taxon>Pseudomonadota</taxon>
        <taxon>Gammaproteobacteria</taxon>
        <taxon>Chromatiales</taxon>
        <taxon>Chromatiaceae</taxon>
        <taxon>Halochromatium</taxon>
    </lineage>
</organism>
<gene>
    <name evidence="1" type="ORF">CCR82_12915</name>
</gene>
<dbReference type="EMBL" id="NHSF01000064">
    <property type="protein sequence ID" value="MBK5931394.1"/>
    <property type="molecule type" value="Genomic_DNA"/>
</dbReference>
<protein>
    <recommendedName>
        <fullName evidence="3">Glycosyltransferase</fullName>
    </recommendedName>
</protein>
<dbReference type="Gene3D" id="3.90.550.10">
    <property type="entry name" value="Spore Coat Polysaccharide Biosynthesis Protein SpsA, Chain A"/>
    <property type="match status" value="1"/>
</dbReference>
<name>A0AAJ0XFV1_HALSE</name>
<dbReference type="Proteomes" id="UP001296967">
    <property type="component" value="Unassembled WGS sequence"/>
</dbReference>
<evidence type="ECO:0008006" key="3">
    <source>
        <dbReference type="Google" id="ProtNLM"/>
    </source>
</evidence>
<evidence type="ECO:0000313" key="2">
    <source>
        <dbReference type="Proteomes" id="UP001296967"/>
    </source>
</evidence>
<reference evidence="1" key="2">
    <citation type="journal article" date="2020" name="Microorganisms">
        <title>Osmotic Adaptation and Compatible Solute Biosynthesis of Phototrophic Bacteria as Revealed from Genome Analyses.</title>
        <authorList>
            <person name="Imhoff J.F."/>
            <person name="Rahn T."/>
            <person name="Kunzel S."/>
            <person name="Keller A."/>
            <person name="Neulinger S.C."/>
        </authorList>
    </citation>
    <scope>NUCLEOTIDE SEQUENCE</scope>
    <source>
        <strain evidence="1">DSM 4395</strain>
    </source>
</reference>
<proteinExistence type="predicted"/>
<dbReference type="InterPro" id="IPR029044">
    <property type="entry name" value="Nucleotide-diphossugar_trans"/>
</dbReference>
<accession>A0AAJ0XFV1</accession>
<dbReference type="AlphaFoldDB" id="A0AAJ0XFV1"/>
<dbReference type="Pfam" id="PF09837">
    <property type="entry name" value="DUF2064"/>
    <property type="match status" value="1"/>
</dbReference>
<dbReference type="PANTHER" id="PTHR36529:SF1">
    <property type="entry name" value="GLYCOSYLTRANSFERASE"/>
    <property type="match status" value="1"/>
</dbReference>
<dbReference type="NCBIfam" id="TIGR04282">
    <property type="entry name" value="glyco_like_cofC"/>
    <property type="match status" value="1"/>
</dbReference>
<evidence type="ECO:0000313" key="1">
    <source>
        <dbReference type="EMBL" id="MBK5931394.1"/>
    </source>
</evidence>
<reference evidence="1" key="1">
    <citation type="submission" date="2017-05" db="EMBL/GenBank/DDBJ databases">
        <authorList>
            <person name="Imhoff J.F."/>
            <person name="Rahn T."/>
            <person name="Kuenzel S."/>
            <person name="Neulinger S.C."/>
        </authorList>
    </citation>
    <scope>NUCLEOTIDE SEQUENCE</scope>
    <source>
        <strain evidence="1">DSM 4395</strain>
    </source>
</reference>
<dbReference type="InterPro" id="IPR018641">
    <property type="entry name" value="Trfase_1_rSAM/seldom-assoc"/>
</dbReference>
<dbReference type="PANTHER" id="PTHR36529">
    <property type="entry name" value="SLL1095 PROTEIN"/>
    <property type="match status" value="1"/>
</dbReference>
<sequence>MSTYGARILVFAKAPVPGACKTRLIPALGAEGAARLAETLLRETLERVASARLAPIELWCAPDATHPVFSALAERVGLQLETQRGSDLGARMQTATAGALVTSERAVLIGTDCPALDADYLRQALSALNNQPAVLGPADDGGYVLLGLRRDAAPALPALFASMPWGSDRIAAITRARMREAHVDWVELPSLADIDRPEDVAQVSFR</sequence>